<evidence type="ECO:0000259" key="11">
    <source>
        <dbReference type="PROSITE" id="PS50119"/>
    </source>
</evidence>
<evidence type="ECO:0000256" key="9">
    <source>
        <dbReference type="SAM" id="Coils"/>
    </source>
</evidence>
<evidence type="ECO:0000256" key="5">
    <source>
        <dbReference type="ARBA" id="ARBA00022833"/>
    </source>
</evidence>
<dbReference type="Pfam" id="PF00643">
    <property type="entry name" value="zf-B_box"/>
    <property type="match status" value="1"/>
</dbReference>
<keyword evidence="5" id="KW-0862">Zinc</keyword>
<dbReference type="PROSITE" id="PS50119">
    <property type="entry name" value="ZF_BBOX"/>
    <property type="match status" value="1"/>
</dbReference>
<dbReference type="Proteomes" id="UP000579812">
    <property type="component" value="Unassembled WGS sequence"/>
</dbReference>
<sequence length="718" mass="82445">MSSSSGRLTEELQCSLCLDVFTDPVSTPCGHNFCKTCLNKCWDNSQTCSCPYCNEIFKQRPDLKINTTLRELVDHYKKKTPKKKPEVLCDICEEKKLKALKSCVVCQSSYCETHLERHLRVAGLMKHKLMEPVSNLEDYICQTHERPLELFCRDDRTCVCPMCALTDHKNHKTVPLEEESEEKKTQLMKTQKDVQQMIQERIKKIQDMKLSAEVRKRNTEMERAASVELFTDLIRSIERCQTELLEMMEEQQKAAEKQEEDLIEELEQEITKLKMRNTELEQILHTEDHLHLLQSYSSLCSPTNTRNWPEISMKTHVSLRSALTQLQHTLDEKLTKTELKRMQYAESRSPIPSGHNSSRAADSLVKNSKLSTATPEFIPGCYASFQDDIYSDGSEGYYAEPSLADLIQDFVSHLNSSPGSFESEIDYITDTLNSYVTTEEILQELVKLIYIQSTSIPNFAYTGARLCNHLSHHISISPASGNFRQLLLKRCQAEYEQREQAVRGDPDTQKRFHSYVLFLGELYLNLEIKSGKDTPGRANVLLGGLKDLLNALFSHPDDPNLMCAVKLLKLSGSILEDTWKEKGQSDMDEVIKKIEDIVLEAKCSRDVKQMLLKLVELRSSNWGRVHTAAVSSDATPDNDPNYFMNEPTFYTADGTPFTAADPEYSEKYQEILDREDYFPDAYEENGSDSYFSDEDEMDPEIEEAFEKFCMELDARRKK</sequence>
<name>A0A7J6D3S9_9TELE</name>
<dbReference type="PROSITE" id="PS50089">
    <property type="entry name" value="ZF_RING_2"/>
    <property type="match status" value="1"/>
</dbReference>
<dbReference type="Pfam" id="PF02854">
    <property type="entry name" value="MIF4G"/>
    <property type="match status" value="1"/>
</dbReference>
<keyword evidence="4 8" id="KW-0863">Zinc-finger</keyword>
<dbReference type="SUPFAM" id="SSF57845">
    <property type="entry name" value="B-box zinc-binding domain"/>
    <property type="match status" value="1"/>
</dbReference>
<dbReference type="InterPro" id="IPR003890">
    <property type="entry name" value="MIF4G-like_typ-3"/>
</dbReference>
<organism evidence="12 13">
    <name type="scientific">Onychostoma macrolepis</name>
    <dbReference type="NCBI Taxonomy" id="369639"/>
    <lineage>
        <taxon>Eukaryota</taxon>
        <taxon>Metazoa</taxon>
        <taxon>Chordata</taxon>
        <taxon>Craniata</taxon>
        <taxon>Vertebrata</taxon>
        <taxon>Euteleostomi</taxon>
        <taxon>Actinopterygii</taxon>
        <taxon>Neopterygii</taxon>
        <taxon>Teleostei</taxon>
        <taxon>Ostariophysi</taxon>
        <taxon>Cypriniformes</taxon>
        <taxon>Cyprinidae</taxon>
        <taxon>Acrossocheilinae</taxon>
        <taxon>Onychostoma</taxon>
    </lineage>
</organism>
<feature type="domain" description="B box-type" evidence="11">
    <location>
        <begin position="136"/>
        <end position="176"/>
    </location>
</feature>
<dbReference type="SMART" id="SM00543">
    <property type="entry name" value="MIF4G"/>
    <property type="match status" value="1"/>
</dbReference>
<reference evidence="12 13" key="1">
    <citation type="submission" date="2020-04" db="EMBL/GenBank/DDBJ databases">
        <title>Chromosome-level genome assembly of a cyprinid fish Onychostoma macrolepis by integration of Nanopore Sequencing, Bionano and Hi-C technology.</title>
        <authorList>
            <person name="Wang D."/>
        </authorList>
    </citation>
    <scope>NUCLEOTIDE SEQUENCE [LARGE SCALE GENOMIC DNA]</scope>
    <source>
        <strain evidence="12">SWU-2019</strain>
        <tissue evidence="12">Muscle</tissue>
    </source>
</reference>
<dbReference type="SUPFAM" id="SSF48371">
    <property type="entry name" value="ARM repeat"/>
    <property type="match status" value="1"/>
</dbReference>
<feature type="coiled-coil region" evidence="9">
    <location>
        <begin position="237"/>
        <end position="283"/>
    </location>
</feature>
<evidence type="ECO:0000256" key="3">
    <source>
        <dbReference type="ARBA" id="ARBA00022723"/>
    </source>
</evidence>
<dbReference type="PROSITE" id="PS00518">
    <property type="entry name" value="ZF_RING_1"/>
    <property type="match status" value="1"/>
</dbReference>
<dbReference type="GO" id="GO:0003723">
    <property type="term" value="F:RNA binding"/>
    <property type="evidence" value="ECO:0007669"/>
    <property type="project" value="InterPro"/>
</dbReference>
<dbReference type="AlphaFoldDB" id="A0A7J6D3S9"/>
<dbReference type="InterPro" id="IPR051367">
    <property type="entry name" value="mRNA_TranslReg/HistoneTransl"/>
</dbReference>
<dbReference type="InterPro" id="IPR016024">
    <property type="entry name" value="ARM-type_fold"/>
</dbReference>
<dbReference type="GO" id="GO:0008494">
    <property type="term" value="F:translation activator activity"/>
    <property type="evidence" value="ECO:0007669"/>
    <property type="project" value="TreeGrafter"/>
</dbReference>
<dbReference type="PANTHER" id="PTHR23254">
    <property type="entry name" value="EIF4G DOMAIN PROTEIN"/>
    <property type="match status" value="1"/>
</dbReference>
<dbReference type="InterPro" id="IPR017907">
    <property type="entry name" value="Znf_RING_CS"/>
</dbReference>
<evidence type="ECO:0000256" key="1">
    <source>
        <dbReference type="ARBA" id="ARBA00004496"/>
    </source>
</evidence>
<evidence type="ECO:0000256" key="7">
    <source>
        <dbReference type="ARBA" id="ARBA00074029"/>
    </source>
</evidence>
<keyword evidence="9" id="KW-0175">Coiled coil</keyword>
<dbReference type="InterPro" id="IPR013083">
    <property type="entry name" value="Znf_RING/FYVE/PHD"/>
</dbReference>
<dbReference type="Gene3D" id="1.25.40.180">
    <property type="match status" value="1"/>
</dbReference>
<dbReference type="OrthoDB" id="8171816at2759"/>
<dbReference type="SMART" id="SM00184">
    <property type="entry name" value="RING"/>
    <property type="match status" value="1"/>
</dbReference>
<evidence type="ECO:0000256" key="2">
    <source>
        <dbReference type="ARBA" id="ARBA00022490"/>
    </source>
</evidence>
<dbReference type="Pfam" id="PF25600">
    <property type="entry name" value="TRIM_CC"/>
    <property type="match status" value="1"/>
</dbReference>
<dbReference type="Gene3D" id="3.30.160.60">
    <property type="entry name" value="Classic Zinc Finger"/>
    <property type="match status" value="1"/>
</dbReference>
<dbReference type="PANTHER" id="PTHR23254:SF15">
    <property type="entry name" value="POLYADENYLATE-BINDING PROTEIN-INTERACTING PROTEIN 1"/>
    <property type="match status" value="1"/>
</dbReference>
<dbReference type="SMART" id="SM00336">
    <property type="entry name" value="BBOX"/>
    <property type="match status" value="2"/>
</dbReference>
<dbReference type="GO" id="GO:0006446">
    <property type="term" value="P:regulation of translational initiation"/>
    <property type="evidence" value="ECO:0007669"/>
    <property type="project" value="TreeGrafter"/>
</dbReference>
<dbReference type="Pfam" id="PF13445">
    <property type="entry name" value="zf-RING_UBOX"/>
    <property type="match status" value="1"/>
</dbReference>
<comment type="caution">
    <text evidence="12">The sequence shown here is derived from an EMBL/GenBank/DDBJ whole genome shotgun (WGS) entry which is preliminary data.</text>
</comment>
<dbReference type="InterPro" id="IPR000315">
    <property type="entry name" value="Znf_B-box"/>
</dbReference>
<protein>
    <recommendedName>
        <fullName evidence="7">Polyadenylate-binding protein-interacting protein 1</fullName>
    </recommendedName>
</protein>
<dbReference type="FunFam" id="1.25.40.180:FF:000016">
    <property type="entry name" value="polyadenylate-binding protein-interacting protein 1 isoform X1"/>
    <property type="match status" value="1"/>
</dbReference>
<evidence type="ECO:0000313" key="13">
    <source>
        <dbReference type="Proteomes" id="UP000579812"/>
    </source>
</evidence>
<evidence type="ECO:0000256" key="4">
    <source>
        <dbReference type="ARBA" id="ARBA00022771"/>
    </source>
</evidence>
<evidence type="ECO:0000256" key="8">
    <source>
        <dbReference type="PROSITE-ProRule" id="PRU00024"/>
    </source>
</evidence>
<dbReference type="InterPro" id="IPR027370">
    <property type="entry name" value="Znf-RING_euk"/>
</dbReference>
<dbReference type="InterPro" id="IPR001841">
    <property type="entry name" value="Znf_RING"/>
</dbReference>
<evidence type="ECO:0000259" key="10">
    <source>
        <dbReference type="PROSITE" id="PS50089"/>
    </source>
</evidence>
<dbReference type="CDD" id="cd19769">
    <property type="entry name" value="Bbox2_TRIM16-like"/>
    <property type="match status" value="1"/>
</dbReference>
<feature type="domain" description="RING-type" evidence="10">
    <location>
        <begin position="14"/>
        <end position="54"/>
    </location>
</feature>
<accession>A0A7J6D3S9</accession>
<evidence type="ECO:0000313" key="12">
    <source>
        <dbReference type="EMBL" id="KAF4113847.1"/>
    </source>
</evidence>
<dbReference type="GO" id="GO:0008270">
    <property type="term" value="F:zinc ion binding"/>
    <property type="evidence" value="ECO:0007669"/>
    <property type="project" value="UniProtKB-KW"/>
</dbReference>
<dbReference type="Gene3D" id="4.10.830.40">
    <property type="match status" value="1"/>
</dbReference>
<evidence type="ECO:0000256" key="6">
    <source>
        <dbReference type="ARBA" id="ARBA00022845"/>
    </source>
</evidence>
<keyword evidence="2" id="KW-0963">Cytoplasm</keyword>
<keyword evidence="6" id="KW-0810">Translation regulation</keyword>
<keyword evidence="3" id="KW-0479">Metal-binding</keyword>
<keyword evidence="13" id="KW-1185">Reference proteome</keyword>
<comment type="subcellular location">
    <subcellularLocation>
        <location evidence="1">Cytoplasm</location>
    </subcellularLocation>
</comment>
<gene>
    <name evidence="12" type="ORF">G5714_006392</name>
</gene>
<dbReference type="EMBL" id="JAAMOB010000005">
    <property type="protein sequence ID" value="KAF4113847.1"/>
    <property type="molecule type" value="Genomic_DNA"/>
</dbReference>
<proteinExistence type="predicted"/>
<dbReference type="InterPro" id="IPR058030">
    <property type="entry name" value="TRIM8/14/16/25/29/45/65_CC"/>
</dbReference>
<dbReference type="SUPFAM" id="SSF57850">
    <property type="entry name" value="RING/U-box"/>
    <property type="match status" value="1"/>
</dbReference>
<dbReference type="GO" id="GO:0005737">
    <property type="term" value="C:cytoplasm"/>
    <property type="evidence" value="ECO:0007669"/>
    <property type="project" value="UniProtKB-SubCell"/>
</dbReference>
<dbReference type="Gene3D" id="3.30.40.10">
    <property type="entry name" value="Zinc/RING finger domain, C3HC4 (zinc finger)"/>
    <property type="match status" value="1"/>
</dbReference>